<name>A0A0C2WBL1_AMAMK</name>
<keyword evidence="2" id="KW-1185">Reference proteome</keyword>
<protein>
    <submittedName>
        <fullName evidence="1">Uncharacterized protein</fullName>
    </submittedName>
</protein>
<organism evidence="1 2">
    <name type="scientific">Amanita muscaria (strain Koide BX008)</name>
    <dbReference type="NCBI Taxonomy" id="946122"/>
    <lineage>
        <taxon>Eukaryota</taxon>
        <taxon>Fungi</taxon>
        <taxon>Dikarya</taxon>
        <taxon>Basidiomycota</taxon>
        <taxon>Agaricomycotina</taxon>
        <taxon>Agaricomycetes</taxon>
        <taxon>Agaricomycetidae</taxon>
        <taxon>Agaricales</taxon>
        <taxon>Pluteineae</taxon>
        <taxon>Amanitaceae</taxon>
        <taxon>Amanita</taxon>
    </lineage>
</organism>
<evidence type="ECO:0000313" key="2">
    <source>
        <dbReference type="Proteomes" id="UP000054549"/>
    </source>
</evidence>
<reference evidence="1 2" key="1">
    <citation type="submission" date="2014-04" db="EMBL/GenBank/DDBJ databases">
        <title>Evolutionary Origins and Diversification of the Mycorrhizal Mutualists.</title>
        <authorList>
            <consortium name="DOE Joint Genome Institute"/>
            <consortium name="Mycorrhizal Genomics Consortium"/>
            <person name="Kohler A."/>
            <person name="Kuo A."/>
            <person name="Nagy L.G."/>
            <person name="Floudas D."/>
            <person name="Copeland A."/>
            <person name="Barry K.W."/>
            <person name="Cichocki N."/>
            <person name="Veneault-Fourrey C."/>
            <person name="LaButti K."/>
            <person name="Lindquist E.A."/>
            <person name="Lipzen A."/>
            <person name="Lundell T."/>
            <person name="Morin E."/>
            <person name="Murat C."/>
            <person name="Riley R."/>
            <person name="Ohm R."/>
            <person name="Sun H."/>
            <person name="Tunlid A."/>
            <person name="Henrissat B."/>
            <person name="Grigoriev I.V."/>
            <person name="Hibbett D.S."/>
            <person name="Martin F."/>
        </authorList>
    </citation>
    <scope>NUCLEOTIDE SEQUENCE [LARGE SCALE GENOMIC DNA]</scope>
    <source>
        <strain evidence="1 2">Koide BX008</strain>
    </source>
</reference>
<sequence>MVNKPILIQSDAVTVTNTATSGSLIFQTISQTQSITIKPTESATLVVDASPYQVTSGLDTGSTKTVLALVLYTSISSLQVIGGGTTNPNNASFTTSVALK</sequence>
<dbReference type="Proteomes" id="UP000054549">
    <property type="component" value="Unassembled WGS sequence"/>
</dbReference>
<gene>
    <name evidence="1" type="ORF">M378DRAFT_170320</name>
</gene>
<accession>A0A0C2WBL1</accession>
<dbReference type="HOGENOM" id="CLU_2432753_0_0_1"/>
<dbReference type="AlphaFoldDB" id="A0A0C2WBL1"/>
<evidence type="ECO:0000313" key="1">
    <source>
        <dbReference type="EMBL" id="KIL58672.1"/>
    </source>
</evidence>
<dbReference type="EMBL" id="KN818332">
    <property type="protein sequence ID" value="KIL58672.1"/>
    <property type="molecule type" value="Genomic_DNA"/>
</dbReference>
<dbReference type="InParanoid" id="A0A0C2WBL1"/>
<proteinExistence type="predicted"/>